<comment type="caution">
    <text evidence="6">The sequence shown here is derived from an EMBL/GenBank/DDBJ whole genome shotgun (WGS) entry which is preliminary data.</text>
</comment>
<dbReference type="Pfam" id="PF03466">
    <property type="entry name" value="LysR_substrate"/>
    <property type="match status" value="1"/>
</dbReference>
<dbReference type="EMBL" id="BATJ01000019">
    <property type="protein sequence ID" value="GAD68786.1"/>
    <property type="molecule type" value="Genomic_DNA"/>
</dbReference>
<reference evidence="6 7" key="1">
    <citation type="submission" date="2013-09" db="EMBL/GenBank/DDBJ databases">
        <title>Whole genome shotgun sequence of Vibrio proteolyticus NBRC 13287.</title>
        <authorList>
            <person name="Isaki S."/>
            <person name="Hosoyama A."/>
            <person name="Numata M."/>
            <person name="Hashimoto M."/>
            <person name="Hosoyama Y."/>
            <person name="Tsuchikane K."/>
            <person name="Noguchi M."/>
            <person name="Hirakata S."/>
            <person name="Ichikawa N."/>
            <person name="Ohji S."/>
            <person name="Yamazoe A."/>
            <person name="Fujita N."/>
        </authorList>
    </citation>
    <scope>NUCLEOTIDE SEQUENCE [LARGE SCALE GENOMIC DNA]</scope>
    <source>
        <strain evidence="6 7">NBRC 13287</strain>
    </source>
</reference>
<dbReference type="RefSeq" id="WP_021706754.1">
    <property type="nucleotide sequence ID" value="NZ_BATJ01000019.1"/>
</dbReference>
<dbReference type="PANTHER" id="PTHR30126">
    <property type="entry name" value="HTH-TYPE TRANSCRIPTIONAL REGULATOR"/>
    <property type="match status" value="1"/>
</dbReference>
<keyword evidence="2" id="KW-0805">Transcription regulation</keyword>
<dbReference type="PRINTS" id="PR00039">
    <property type="entry name" value="HTHLYSR"/>
</dbReference>
<dbReference type="Pfam" id="PF00126">
    <property type="entry name" value="HTH_1"/>
    <property type="match status" value="1"/>
</dbReference>
<evidence type="ECO:0000259" key="5">
    <source>
        <dbReference type="PROSITE" id="PS50931"/>
    </source>
</evidence>
<dbReference type="GO" id="GO:0000976">
    <property type="term" value="F:transcription cis-regulatory region binding"/>
    <property type="evidence" value="ECO:0007669"/>
    <property type="project" value="TreeGrafter"/>
</dbReference>
<dbReference type="SUPFAM" id="SSF46785">
    <property type="entry name" value="Winged helix' DNA-binding domain"/>
    <property type="match status" value="1"/>
</dbReference>
<dbReference type="SUPFAM" id="SSF53850">
    <property type="entry name" value="Periplasmic binding protein-like II"/>
    <property type="match status" value="1"/>
</dbReference>
<dbReference type="AlphaFoldDB" id="U2ZLZ9"/>
<evidence type="ECO:0000313" key="6">
    <source>
        <dbReference type="EMBL" id="GAD68786.1"/>
    </source>
</evidence>
<dbReference type="Gene3D" id="3.40.190.10">
    <property type="entry name" value="Periplasmic binding protein-like II"/>
    <property type="match status" value="2"/>
</dbReference>
<evidence type="ECO:0000256" key="2">
    <source>
        <dbReference type="ARBA" id="ARBA00023015"/>
    </source>
</evidence>
<dbReference type="InterPro" id="IPR005119">
    <property type="entry name" value="LysR_subst-bd"/>
</dbReference>
<dbReference type="Proteomes" id="UP000016570">
    <property type="component" value="Unassembled WGS sequence"/>
</dbReference>
<dbReference type="Gene3D" id="1.10.10.10">
    <property type="entry name" value="Winged helix-like DNA-binding domain superfamily/Winged helix DNA-binding domain"/>
    <property type="match status" value="1"/>
</dbReference>
<dbReference type="STRING" id="1219065.VPR01S_19_00680"/>
<dbReference type="InterPro" id="IPR036388">
    <property type="entry name" value="WH-like_DNA-bd_sf"/>
</dbReference>
<dbReference type="InterPro" id="IPR036390">
    <property type="entry name" value="WH_DNA-bd_sf"/>
</dbReference>
<protein>
    <submittedName>
        <fullName evidence="6">Putative LysR family transcriptional regulator</fullName>
    </submittedName>
</protein>
<keyword evidence="7" id="KW-1185">Reference proteome</keyword>
<organism evidence="6 7">
    <name type="scientific">Vibrio proteolyticus NBRC 13287</name>
    <dbReference type="NCBI Taxonomy" id="1219065"/>
    <lineage>
        <taxon>Bacteria</taxon>
        <taxon>Pseudomonadati</taxon>
        <taxon>Pseudomonadota</taxon>
        <taxon>Gammaproteobacteria</taxon>
        <taxon>Vibrionales</taxon>
        <taxon>Vibrionaceae</taxon>
        <taxon>Vibrio</taxon>
    </lineage>
</organism>
<dbReference type="CDD" id="cd05466">
    <property type="entry name" value="PBP2_LTTR_substrate"/>
    <property type="match status" value="1"/>
</dbReference>
<gene>
    <name evidence="6" type="ORF">VPR01S_19_00680</name>
</gene>
<proteinExistence type="inferred from homology"/>
<dbReference type="eggNOG" id="COG0583">
    <property type="taxonomic scope" value="Bacteria"/>
</dbReference>
<sequence>MLNPLWLNTFVTLLDVGHFTKTAEKLYMTQPGVSQHIRKLEEACGHALILRDKKSFQPTEQGRLVYAYAKRCQQQEAALLDNLSFDDPFRGDFTLACSGSLALQIYPLLLDLQCKYPQLIPHVEAAPNQQVLNAVQQGEIDLGIVTHLPNPALFDVDVLGHEPLCLIVPANTKFASHAAQSLQDLGLIHHPDAAHYLSLYFTHCGDPELAAMNIDTIPTSGYINQLSQILVPVAKGIGFTVLPKSALNSFSARKQLDVYQAPQAVQETLYLVKKRHRALPARFHTVLDVLKQTIAYSE</sequence>
<feature type="domain" description="HTH lysR-type" evidence="5">
    <location>
        <begin position="2"/>
        <end position="59"/>
    </location>
</feature>
<evidence type="ECO:0000256" key="1">
    <source>
        <dbReference type="ARBA" id="ARBA00009437"/>
    </source>
</evidence>
<dbReference type="PROSITE" id="PS50931">
    <property type="entry name" value="HTH_LYSR"/>
    <property type="match status" value="1"/>
</dbReference>
<keyword evidence="4" id="KW-0804">Transcription</keyword>
<dbReference type="PANTHER" id="PTHR30126:SF99">
    <property type="entry name" value="TRANSCRIPTIONAL REGULATOR LYSR FAMILY"/>
    <property type="match status" value="1"/>
</dbReference>
<evidence type="ECO:0000313" key="7">
    <source>
        <dbReference type="Proteomes" id="UP000016570"/>
    </source>
</evidence>
<name>U2ZLZ9_VIBPR</name>
<evidence type="ECO:0000256" key="4">
    <source>
        <dbReference type="ARBA" id="ARBA00023163"/>
    </source>
</evidence>
<dbReference type="InterPro" id="IPR000847">
    <property type="entry name" value="LysR_HTH_N"/>
</dbReference>
<evidence type="ECO:0000256" key="3">
    <source>
        <dbReference type="ARBA" id="ARBA00023125"/>
    </source>
</evidence>
<keyword evidence="3" id="KW-0238">DNA-binding</keyword>
<dbReference type="GO" id="GO:0003700">
    <property type="term" value="F:DNA-binding transcription factor activity"/>
    <property type="evidence" value="ECO:0007669"/>
    <property type="project" value="InterPro"/>
</dbReference>
<accession>U2ZLZ9</accession>
<comment type="similarity">
    <text evidence="1">Belongs to the LysR transcriptional regulatory family.</text>
</comment>